<name>A0A9D3S7D5_ANGAN</name>
<dbReference type="EMBL" id="JAFIRN010000001">
    <property type="protein sequence ID" value="KAG5857563.1"/>
    <property type="molecule type" value="Genomic_DNA"/>
</dbReference>
<evidence type="ECO:0000313" key="2">
    <source>
        <dbReference type="EMBL" id="KAG5857563.1"/>
    </source>
</evidence>
<organism evidence="2 3">
    <name type="scientific">Anguilla anguilla</name>
    <name type="common">European freshwater eel</name>
    <name type="synonym">Muraena anguilla</name>
    <dbReference type="NCBI Taxonomy" id="7936"/>
    <lineage>
        <taxon>Eukaryota</taxon>
        <taxon>Metazoa</taxon>
        <taxon>Chordata</taxon>
        <taxon>Craniata</taxon>
        <taxon>Vertebrata</taxon>
        <taxon>Euteleostomi</taxon>
        <taxon>Actinopterygii</taxon>
        <taxon>Neopterygii</taxon>
        <taxon>Teleostei</taxon>
        <taxon>Anguilliformes</taxon>
        <taxon>Anguillidae</taxon>
        <taxon>Anguilla</taxon>
    </lineage>
</organism>
<dbReference type="AlphaFoldDB" id="A0A9D3S7D5"/>
<evidence type="ECO:0000313" key="3">
    <source>
        <dbReference type="Proteomes" id="UP001044222"/>
    </source>
</evidence>
<feature type="region of interest" description="Disordered" evidence="1">
    <location>
        <begin position="1"/>
        <end position="89"/>
    </location>
</feature>
<reference evidence="2" key="1">
    <citation type="submission" date="2021-01" db="EMBL/GenBank/DDBJ databases">
        <title>A chromosome-scale assembly of European eel, Anguilla anguilla.</title>
        <authorList>
            <person name="Henkel C."/>
            <person name="Jong-Raadsen S.A."/>
            <person name="Dufour S."/>
            <person name="Weltzien F.-A."/>
            <person name="Palstra A.P."/>
            <person name="Pelster B."/>
            <person name="Spaink H.P."/>
            <person name="Van Den Thillart G.E."/>
            <person name="Jansen H."/>
            <person name="Zahm M."/>
            <person name="Klopp C."/>
            <person name="Cedric C."/>
            <person name="Louis A."/>
            <person name="Berthelot C."/>
            <person name="Parey E."/>
            <person name="Roest Crollius H."/>
            <person name="Montfort J."/>
            <person name="Robinson-Rechavi M."/>
            <person name="Bucao C."/>
            <person name="Bouchez O."/>
            <person name="Gislard M."/>
            <person name="Lluch J."/>
            <person name="Milhes M."/>
            <person name="Lampietro C."/>
            <person name="Lopez Roques C."/>
            <person name="Donnadieu C."/>
            <person name="Braasch I."/>
            <person name="Desvignes T."/>
            <person name="Postlethwait J."/>
            <person name="Bobe J."/>
            <person name="Guiguen Y."/>
            <person name="Dirks R."/>
        </authorList>
    </citation>
    <scope>NUCLEOTIDE SEQUENCE</scope>
    <source>
        <strain evidence="2">Tag_6206</strain>
        <tissue evidence="2">Liver</tissue>
    </source>
</reference>
<proteinExistence type="predicted"/>
<protein>
    <submittedName>
        <fullName evidence="2">Uncharacterized protein</fullName>
    </submittedName>
</protein>
<feature type="compositionally biased region" description="Polar residues" evidence="1">
    <location>
        <begin position="68"/>
        <end position="79"/>
    </location>
</feature>
<evidence type="ECO:0000256" key="1">
    <source>
        <dbReference type="SAM" id="MobiDB-lite"/>
    </source>
</evidence>
<accession>A0A9D3S7D5</accession>
<sequence>MPLFLCPAGSLAAQNTAPLRHRPGPRPRAPQPARGRPTRPAEPGPRQGGPALAPKPPPSTREGLVRKTATQRLSRQCSSEARGGGAGSNAQHVVYEAVCGKAGLSLYSKLFQSYGSKNR</sequence>
<gene>
    <name evidence="2" type="ORF">ANANG_G00020770</name>
</gene>
<comment type="caution">
    <text evidence="2">The sequence shown here is derived from an EMBL/GenBank/DDBJ whole genome shotgun (WGS) entry which is preliminary data.</text>
</comment>
<dbReference type="Proteomes" id="UP001044222">
    <property type="component" value="Unassembled WGS sequence"/>
</dbReference>
<keyword evidence="3" id="KW-1185">Reference proteome</keyword>